<reference evidence="1 2" key="1">
    <citation type="submission" date="2014-11" db="EMBL/GenBank/DDBJ databases">
        <title>Genetic blueprint of the zoonotic pathogen Toxocara canis.</title>
        <authorList>
            <person name="Zhu X.-Q."/>
            <person name="Korhonen P.K."/>
            <person name="Cai H."/>
            <person name="Young N.D."/>
            <person name="Nejsum P."/>
            <person name="von Samson-Himmelstjerna G."/>
            <person name="Boag P.R."/>
            <person name="Tan P."/>
            <person name="Li Q."/>
            <person name="Min J."/>
            <person name="Yang Y."/>
            <person name="Wang X."/>
            <person name="Fang X."/>
            <person name="Hall R.S."/>
            <person name="Hofmann A."/>
            <person name="Sternberg P.W."/>
            <person name="Jex A.R."/>
            <person name="Gasser R.B."/>
        </authorList>
    </citation>
    <scope>NUCLEOTIDE SEQUENCE [LARGE SCALE GENOMIC DNA]</scope>
    <source>
        <strain evidence="1">PN_DK_2014</strain>
    </source>
</reference>
<keyword evidence="2" id="KW-1185">Reference proteome</keyword>
<comment type="caution">
    <text evidence="1">The sequence shown here is derived from an EMBL/GenBank/DDBJ whole genome shotgun (WGS) entry which is preliminary data.</text>
</comment>
<organism evidence="1 2">
    <name type="scientific">Toxocara canis</name>
    <name type="common">Canine roundworm</name>
    <dbReference type="NCBI Taxonomy" id="6265"/>
    <lineage>
        <taxon>Eukaryota</taxon>
        <taxon>Metazoa</taxon>
        <taxon>Ecdysozoa</taxon>
        <taxon>Nematoda</taxon>
        <taxon>Chromadorea</taxon>
        <taxon>Rhabditida</taxon>
        <taxon>Spirurina</taxon>
        <taxon>Ascaridomorpha</taxon>
        <taxon>Ascaridoidea</taxon>
        <taxon>Toxocaridae</taxon>
        <taxon>Toxocara</taxon>
    </lineage>
</organism>
<name>A0A0B2UU84_TOXCA</name>
<evidence type="ECO:0000313" key="2">
    <source>
        <dbReference type="Proteomes" id="UP000031036"/>
    </source>
</evidence>
<sequence length="187" mass="21668">MRLSLVAASPDREMMLWLRECTHGGRPASLMDKTAEMDIWQPLRINCMKLRQIGSTALDDLRKRTCRMMTQRASLFKNSTAIFSGIDQSQFDARWRFRCVTGIEMPAVLLKVAIPPVSARSPVINEASTDLCPFKIMSVTILKCIFDLFTYLAIYSCNVNFVQKRRRLHVRSQFSNLYVYFFFSLFQ</sequence>
<dbReference type="Proteomes" id="UP000031036">
    <property type="component" value="Unassembled WGS sequence"/>
</dbReference>
<evidence type="ECO:0000313" key="1">
    <source>
        <dbReference type="EMBL" id="KHN72968.1"/>
    </source>
</evidence>
<accession>A0A0B2UU84</accession>
<dbReference type="AlphaFoldDB" id="A0A0B2UU84"/>
<protein>
    <submittedName>
        <fullName evidence="1">Uncharacterized protein</fullName>
    </submittedName>
</protein>
<gene>
    <name evidence="1" type="ORF">Tcan_10582</name>
</gene>
<dbReference type="EMBL" id="JPKZ01003183">
    <property type="protein sequence ID" value="KHN72968.1"/>
    <property type="molecule type" value="Genomic_DNA"/>
</dbReference>
<proteinExistence type="predicted"/>